<proteinExistence type="predicted"/>
<evidence type="ECO:0000313" key="3">
    <source>
        <dbReference type="Proteomes" id="UP000661435"/>
    </source>
</evidence>
<accession>A0A8J6JFV1</accession>
<keyword evidence="1" id="KW-0472">Membrane</keyword>
<sequence length="365" mass="41935">MKEKDVCLRWFHYAQEDAKAAQEELEERASEGWELEELGLFFARFRRAAAPRRCWVEPVRWNSIRRKEEERRADFMQLCGEAGWELLEEAGGLWYFRAAGERVPAPIQTDGGLEWESVWKKALWERGFNLLYLALFWGAYFLVNFVWKGFHPWEMLLSRSAMMLMGIWCLWVLMGVLRGGHVLRYRRQCRRAAEAGGPFPVPSRRRARLRGCWGVVQALLLALLLLTALLGAGEETRSGELGGLMRYETGSGFVRHTEYRRFGEEDWLYLDDYDCRYAWLAEAICADLVTDEADESKLDLHFHAPVTPQSADLGFDAAWRYDAGGRAGLIFRSGRRVVRAEAAGADFTDENVLAQLREAFALEGA</sequence>
<keyword evidence="1" id="KW-1133">Transmembrane helix</keyword>
<dbReference type="EMBL" id="JACOPP010000010">
    <property type="protein sequence ID" value="MBC5733889.1"/>
    <property type="molecule type" value="Genomic_DNA"/>
</dbReference>
<dbReference type="RefSeq" id="WP_186907774.1">
    <property type="nucleotide sequence ID" value="NZ_JACOPP010000010.1"/>
</dbReference>
<gene>
    <name evidence="2" type="ORF">H8S57_09140</name>
</gene>
<evidence type="ECO:0000313" key="2">
    <source>
        <dbReference type="EMBL" id="MBC5733889.1"/>
    </source>
</evidence>
<evidence type="ECO:0000256" key="1">
    <source>
        <dbReference type="SAM" id="Phobius"/>
    </source>
</evidence>
<keyword evidence="3" id="KW-1185">Reference proteome</keyword>
<name>A0A8J6JFV1_9FIRM</name>
<feature type="transmembrane region" description="Helical" evidence="1">
    <location>
        <begin position="130"/>
        <end position="150"/>
    </location>
</feature>
<protein>
    <submittedName>
        <fullName evidence="2">DUF2812 domain-containing protein</fullName>
    </submittedName>
</protein>
<dbReference type="Proteomes" id="UP000661435">
    <property type="component" value="Unassembled WGS sequence"/>
</dbReference>
<feature type="transmembrane region" description="Helical" evidence="1">
    <location>
        <begin position="156"/>
        <end position="177"/>
    </location>
</feature>
<feature type="transmembrane region" description="Helical" evidence="1">
    <location>
        <begin position="212"/>
        <end position="232"/>
    </location>
</feature>
<dbReference type="AlphaFoldDB" id="A0A8J6JFV1"/>
<comment type="caution">
    <text evidence="2">The sequence shown here is derived from an EMBL/GenBank/DDBJ whole genome shotgun (WGS) entry which is preliminary data.</text>
</comment>
<organism evidence="2 3">
    <name type="scientific">Lawsonibacter hominis</name>
    <dbReference type="NCBI Taxonomy" id="2763053"/>
    <lineage>
        <taxon>Bacteria</taxon>
        <taxon>Bacillati</taxon>
        <taxon>Bacillota</taxon>
        <taxon>Clostridia</taxon>
        <taxon>Eubacteriales</taxon>
        <taxon>Oscillospiraceae</taxon>
        <taxon>Lawsonibacter</taxon>
    </lineage>
</organism>
<reference evidence="2" key="1">
    <citation type="submission" date="2020-08" db="EMBL/GenBank/DDBJ databases">
        <title>Genome public.</title>
        <authorList>
            <person name="Liu C."/>
            <person name="Sun Q."/>
        </authorList>
    </citation>
    <scope>NUCLEOTIDE SEQUENCE</scope>
    <source>
        <strain evidence="2">NSJ-51</strain>
    </source>
</reference>
<keyword evidence="1" id="KW-0812">Transmembrane</keyword>